<name>Q7RLD5_PLAYO</name>
<dbReference type="EMBL" id="AABL01000717">
    <property type="protein sequence ID" value="EAA22078.1"/>
    <property type="molecule type" value="Genomic_DNA"/>
</dbReference>
<comment type="caution">
    <text evidence="1">The sequence shown here is derived from an EMBL/GenBank/DDBJ whole genome shotgun (WGS) entry which is preliminary data.</text>
</comment>
<evidence type="ECO:0000313" key="1">
    <source>
        <dbReference type="EMBL" id="EAA22078.1"/>
    </source>
</evidence>
<gene>
    <name evidence="1" type="ORF">PY02611</name>
</gene>
<evidence type="ECO:0000313" key="2">
    <source>
        <dbReference type="Proteomes" id="UP000008553"/>
    </source>
</evidence>
<organism evidence="1 2">
    <name type="scientific">Plasmodium yoelii yoelii</name>
    <dbReference type="NCBI Taxonomy" id="73239"/>
    <lineage>
        <taxon>Eukaryota</taxon>
        <taxon>Sar</taxon>
        <taxon>Alveolata</taxon>
        <taxon>Apicomplexa</taxon>
        <taxon>Aconoidasida</taxon>
        <taxon>Haemosporida</taxon>
        <taxon>Plasmodiidae</taxon>
        <taxon>Plasmodium</taxon>
        <taxon>Plasmodium (Vinckeia)</taxon>
    </lineage>
</organism>
<protein>
    <submittedName>
        <fullName evidence="1">Uncharacterized protein</fullName>
    </submittedName>
</protein>
<feature type="non-terminal residue" evidence="1">
    <location>
        <position position="40"/>
    </location>
</feature>
<sequence>MTSINEAQKESNSKKNSIDFESLNQNIFRINVLSNENCKN</sequence>
<dbReference type="Proteomes" id="UP000008553">
    <property type="component" value="Unassembled WGS sequence"/>
</dbReference>
<accession>Q7RLD5</accession>
<dbReference type="PaxDb" id="73239-Q7RLD5"/>
<dbReference type="AlphaFoldDB" id="Q7RLD5"/>
<dbReference type="InParanoid" id="Q7RLD5"/>
<keyword evidence="2" id="KW-1185">Reference proteome</keyword>
<proteinExistence type="predicted"/>
<reference evidence="1 2" key="1">
    <citation type="journal article" date="2002" name="Nature">
        <title>Genome sequence and comparative analysis of the model rodent malaria parasite Plasmodium yoelii yoelii.</title>
        <authorList>
            <person name="Carlton J.M."/>
            <person name="Angiuoli S.V."/>
            <person name="Suh B.B."/>
            <person name="Kooij T.W."/>
            <person name="Pertea M."/>
            <person name="Silva J.C."/>
            <person name="Ermolaeva M.D."/>
            <person name="Allen J.E."/>
            <person name="Selengut J.D."/>
            <person name="Koo H.L."/>
            <person name="Peterson J.D."/>
            <person name="Pop M."/>
            <person name="Kosack D.S."/>
            <person name="Shumway M.F."/>
            <person name="Bidwell S.L."/>
            <person name="Shallom S.J."/>
            <person name="van Aken S.E."/>
            <person name="Riedmuller S.B."/>
            <person name="Feldblyum T.V."/>
            <person name="Cho J.K."/>
            <person name="Quackenbush J."/>
            <person name="Sedegah M."/>
            <person name="Shoaibi A."/>
            <person name="Cummings L.M."/>
            <person name="Florens L."/>
            <person name="Yates J.R."/>
            <person name="Raine J.D."/>
            <person name="Sinden R.E."/>
            <person name="Harris M.A."/>
            <person name="Cunningham D.A."/>
            <person name="Preiser P.R."/>
            <person name="Bergman L.W."/>
            <person name="Vaidya A.B."/>
            <person name="van Lin L.H."/>
            <person name="Janse C.J."/>
            <person name="Waters A.P."/>
            <person name="Smith H.O."/>
            <person name="White O.R."/>
            <person name="Salzberg S.L."/>
            <person name="Venter J.C."/>
            <person name="Fraser C.M."/>
            <person name="Hoffman S.L."/>
            <person name="Gardner M.J."/>
            <person name="Carucci D.J."/>
        </authorList>
    </citation>
    <scope>NUCLEOTIDE SEQUENCE [LARGE SCALE GENOMIC DNA]</scope>
    <source>
        <strain evidence="1 2">17XNL</strain>
    </source>
</reference>